<evidence type="ECO:0000256" key="6">
    <source>
        <dbReference type="ARBA" id="ARBA00022801"/>
    </source>
</evidence>
<keyword evidence="4" id="KW-0540">Nuclease</keyword>
<dbReference type="GO" id="GO:0046872">
    <property type="term" value="F:metal ion binding"/>
    <property type="evidence" value="ECO:0007669"/>
    <property type="project" value="UniProtKB-KW"/>
</dbReference>
<feature type="domain" description="DDE Tnp4" evidence="8">
    <location>
        <begin position="5"/>
        <end position="118"/>
    </location>
</feature>
<keyword evidence="6" id="KW-0378">Hydrolase</keyword>
<evidence type="ECO:0000256" key="2">
    <source>
        <dbReference type="ARBA" id="ARBA00004123"/>
    </source>
</evidence>
<comment type="subcellular location">
    <subcellularLocation>
        <location evidence="2">Nucleus</location>
    </subcellularLocation>
</comment>
<evidence type="ECO:0000256" key="5">
    <source>
        <dbReference type="ARBA" id="ARBA00022723"/>
    </source>
</evidence>
<dbReference type="EMBL" id="JANEYF010003330">
    <property type="protein sequence ID" value="KAJ8937237.1"/>
    <property type="molecule type" value="Genomic_DNA"/>
</dbReference>
<keyword evidence="5" id="KW-0479">Metal-binding</keyword>
<dbReference type="Pfam" id="PF13359">
    <property type="entry name" value="DDE_Tnp_4"/>
    <property type="match status" value="1"/>
</dbReference>
<protein>
    <recommendedName>
        <fullName evidence="8">DDE Tnp4 domain-containing protein</fullName>
    </recommendedName>
</protein>
<comment type="cofactor">
    <cofactor evidence="1">
        <name>a divalent metal cation</name>
        <dbReference type="ChEBI" id="CHEBI:60240"/>
    </cofactor>
</comment>
<sequence>MINNVLANYGGSTHVSFIWGHSAIKDYVQELHNNGELSCLIGDSGYPLQPFLMIPFQNPLEDNPQHRFNFAHIRARNCVERCIGILKIRFRCLLRERFLRYAPNFVYNLIEACVNLHNLCLKEGVTLLNELVEDPIDFDVPPPVNQPKQLAVLGLQL</sequence>
<name>A0AAV8XE89_9CUCU</name>
<evidence type="ECO:0000313" key="10">
    <source>
        <dbReference type="Proteomes" id="UP001162156"/>
    </source>
</evidence>
<dbReference type="PANTHER" id="PTHR22930">
    <property type="match status" value="1"/>
</dbReference>
<comment type="similarity">
    <text evidence="3">Belongs to the HARBI1 family.</text>
</comment>
<dbReference type="GO" id="GO:0005634">
    <property type="term" value="C:nucleus"/>
    <property type="evidence" value="ECO:0007669"/>
    <property type="project" value="UniProtKB-SubCell"/>
</dbReference>
<dbReference type="PANTHER" id="PTHR22930:SF289">
    <property type="entry name" value="DDE TNP4 DOMAIN-CONTAINING PROTEIN-RELATED"/>
    <property type="match status" value="1"/>
</dbReference>
<proteinExistence type="inferred from homology"/>
<evidence type="ECO:0000256" key="4">
    <source>
        <dbReference type="ARBA" id="ARBA00022722"/>
    </source>
</evidence>
<comment type="caution">
    <text evidence="9">The sequence shown here is derived from an EMBL/GenBank/DDBJ whole genome shotgun (WGS) entry which is preliminary data.</text>
</comment>
<dbReference type="AlphaFoldDB" id="A0AAV8XE89"/>
<evidence type="ECO:0000256" key="3">
    <source>
        <dbReference type="ARBA" id="ARBA00006958"/>
    </source>
</evidence>
<accession>A0AAV8XE89</accession>
<keyword evidence="7" id="KW-0539">Nucleus</keyword>
<evidence type="ECO:0000313" key="9">
    <source>
        <dbReference type="EMBL" id="KAJ8937237.1"/>
    </source>
</evidence>
<reference evidence="9" key="1">
    <citation type="journal article" date="2023" name="Insect Mol. Biol.">
        <title>Genome sequencing provides insights into the evolution of gene families encoding plant cell wall-degrading enzymes in longhorned beetles.</title>
        <authorList>
            <person name="Shin N.R."/>
            <person name="Okamura Y."/>
            <person name="Kirsch R."/>
            <person name="Pauchet Y."/>
        </authorList>
    </citation>
    <scope>NUCLEOTIDE SEQUENCE</scope>
    <source>
        <strain evidence="9">RBIC_L_NR</strain>
    </source>
</reference>
<dbReference type="GO" id="GO:0016787">
    <property type="term" value="F:hydrolase activity"/>
    <property type="evidence" value="ECO:0007669"/>
    <property type="project" value="UniProtKB-KW"/>
</dbReference>
<dbReference type="Proteomes" id="UP001162156">
    <property type="component" value="Unassembled WGS sequence"/>
</dbReference>
<organism evidence="9 10">
    <name type="scientific">Rhamnusium bicolor</name>
    <dbReference type="NCBI Taxonomy" id="1586634"/>
    <lineage>
        <taxon>Eukaryota</taxon>
        <taxon>Metazoa</taxon>
        <taxon>Ecdysozoa</taxon>
        <taxon>Arthropoda</taxon>
        <taxon>Hexapoda</taxon>
        <taxon>Insecta</taxon>
        <taxon>Pterygota</taxon>
        <taxon>Neoptera</taxon>
        <taxon>Endopterygota</taxon>
        <taxon>Coleoptera</taxon>
        <taxon>Polyphaga</taxon>
        <taxon>Cucujiformia</taxon>
        <taxon>Chrysomeloidea</taxon>
        <taxon>Cerambycidae</taxon>
        <taxon>Lepturinae</taxon>
        <taxon>Rhagiini</taxon>
        <taxon>Rhamnusium</taxon>
    </lineage>
</organism>
<evidence type="ECO:0000256" key="1">
    <source>
        <dbReference type="ARBA" id="ARBA00001968"/>
    </source>
</evidence>
<dbReference type="GO" id="GO:0004518">
    <property type="term" value="F:nuclease activity"/>
    <property type="evidence" value="ECO:0007669"/>
    <property type="project" value="UniProtKB-KW"/>
</dbReference>
<evidence type="ECO:0000259" key="8">
    <source>
        <dbReference type="Pfam" id="PF13359"/>
    </source>
</evidence>
<dbReference type="InterPro" id="IPR027806">
    <property type="entry name" value="HARBI1_dom"/>
</dbReference>
<gene>
    <name evidence="9" type="ORF">NQ314_011992</name>
</gene>
<evidence type="ECO:0000256" key="7">
    <source>
        <dbReference type="ARBA" id="ARBA00023242"/>
    </source>
</evidence>
<dbReference type="InterPro" id="IPR045249">
    <property type="entry name" value="HARBI1-like"/>
</dbReference>
<keyword evidence="10" id="KW-1185">Reference proteome</keyword>